<dbReference type="OrthoDB" id="427408at2759"/>
<dbReference type="Pfam" id="PF00612">
    <property type="entry name" value="IQ"/>
    <property type="match status" value="1"/>
</dbReference>
<feature type="coiled-coil region" evidence="1">
    <location>
        <begin position="389"/>
        <end position="431"/>
    </location>
</feature>
<evidence type="ECO:0000256" key="1">
    <source>
        <dbReference type="SAM" id="Coils"/>
    </source>
</evidence>
<dbReference type="Gene3D" id="1.10.418.10">
    <property type="entry name" value="Calponin-like domain"/>
    <property type="match status" value="1"/>
</dbReference>
<keyword evidence="1" id="KW-0175">Coiled coil</keyword>
<dbReference type="EMBL" id="CAMXCT030002959">
    <property type="protein sequence ID" value="CAL4788866.1"/>
    <property type="molecule type" value="Genomic_DNA"/>
</dbReference>
<feature type="coiled-coil region" evidence="1">
    <location>
        <begin position="557"/>
        <end position="619"/>
    </location>
</feature>
<keyword evidence="6" id="KW-1185">Reference proteome</keyword>
<feature type="coiled-coil region" evidence="1">
    <location>
        <begin position="239"/>
        <end position="301"/>
    </location>
</feature>
<name>A0A9P1G5C5_9DINO</name>
<feature type="region of interest" description="Disordered" evidence="2">
    <location>
        <begin position="653"/>
        <end position="673"/>
    </location>
</feature>
<reference evidence="3" key="1">
    <citation type="submission" date="2022-10" db="EMBL/GenBank/DDBJ databases">
        <authorList>
            <person name="Chen Y."/>
            <person name="Dougan E. K."/>
            <person name="Chan C."/>
            <person name="Rhodes N."/>
            <person name="Thang M."/>
        </authorList>
    </citation>
    <scope>NUCLEOTIDE SEQUENCE</scope>
</reference>
<feature type="region of interest" description="Disordered" evidence="2">
    <location>
        <begin position="492"/>
        <end position="518"/>
    </location>
</feature>
<reference evidence="4" key="2">
    <citation type="submission" date="2024-04" db="EMBL/GenBank/DDBJ databases">
        <authorList>
            <person name="Chen Y."/>
            <person name="Shah S."/>
            <person name="Dougan E. K."/>
            <person name="Thang M."/>
            <person name="Chan C."/>
        </authorList>
    </citation>
    <scope>NUCLEOTIDE SEQUENCE [LARGE SCALE GENOMIC DNA]</scope>
</reference>
<proteinExistence type="predicted"/>
<dbReference type="SUPFAM" id="SSF116907">
    <property type="entry name" value="Hook domain"/>
    <property type="match status" value="1"/>
</dbReference>
<dbReference type="InterPro" id="IPR000048">
    <property type="entry name" value="IQ_motif_EF-hand-BS"/>
</dbReference>
<dbReference type="PROSITE" id="PS50096">
    <property type="entry name" value="IQ"/>
    <property type="match status" value="2"/>
</dbReference>
<feature type="region of interest" description="Disordered" evidence="2">
    <location>
        <begin position="139"/>
        <end position="163"/>
    </location>
</feature>
<organism evidence="3">
    <name type="scientific">Cladocopium goreaui</name>
    <dbReference type="NCBI Taxonomy" id="2562237"/>
    <lineage>
        <taxon>Eukaryota</taxon>
        <taxon>Sar</taxon>
        <taxon>Alveolata</taxon>
        <taxon>Dinophyceae</taxon>
        <taxon>Suessiales</taxon>
        <taxon>Symbiodiniaceae</taxon>
        <taxon>Cladocopium</taxon>
    </lineage>
</organism>
<evidence type="ECO:0000313" key="6">
    <source>
        <dbReference type="Proteomes" id="UP001152797"/>
    </source>
</evidence>
<feature type="region of interest" description="Disordered" evidence="2">
    <location>
        <begin position="726"/>
        <end position="777"/>
    </location>
</feature>
<sequence length="866" mass="94114">MSFSPDAADAALLAWANACLQSHSEDAAPTLEAIVDTNSLSIMCKKFHLGDPEQGARKQSAAQRRRRVAEVLNSCRIGLVEPSMAELGGPAAARSITAAILLIAVEAPAKEEAIQVIVTLDQAQQAELAQIIQQLMETTGLDPPPEPVEKVPQGPPGSCRSSMSSARRRFSDVQLAGNDPTEIEPLQAEARELLQELEQYTNGFMEKKKVHSSIASKVADAKAQLCSEADRCVDLIQELNAKDSEHRSLSRDLINLKEELKHEGSAATSNSEALKELGSELEEERRRYRTLAMRHIDLKAEVDQAQHSSAQVEASSWKRTAMMAKLHRLQDRVHCDRGRLAESQRIFWAEEACSSSLREELEQAQEVLSQRHTALSACEESVSNSEGVLQLAESELDSCTQELKAMSSEDVDSLQVEIEKKKQAFARAEQGTADAISQRATIGKQISEVSASLEDNRTAAERATTEAVAEGVAAKKALQQLHVLNEAAPVVQGDRSPMVESQQESRAVAQTEASSSGLREELGQAQEVLSQRQAALSAREESVANSEEMFSQRQAAVSACEKSMVKLQEELKQAQEVLSHRQVALSACEESAANSEGVLQLAESELNTYTLELKAMSSEEVEGVPVEIEKEHQALAKAEQSATAAATAATIPESAQADSVAQQHTGAELEDTQIAERTTSEAAKDVAASNALELLDAPNDEATAMDEGAGLETNTEITEAKADFSAMVKRSRPPSGRAAKDAAATKLQSRQRGIMARSKMATLRATRASGASEAPKDVSYQRIKQPLAPAKREERERAAIKLQALERGVLARSRVQRLKDARAMTLAPQEEKKADTYRQVLGILDGFSRLLFRSSLLLRFFKTLSD</sequence>
<evidence type="ECO:0000313" key="3">
    <source>
        <dbReference type="EMBL" id="CAI4001554.1"/>
    </source>
</evidence>
<gene>
    <name evidence="3" type="ORF">C1SCF055_LOCUS27593</name>
</gene>
<evidence type="ECO:0000313" key="5">
    <source>
        <dbReference type="EMBL" id="CAL4788866.1"/>
    </source>
</evidence>
<dbReference type="Gene3D" id="1.20.5.190">
    <property type="match status" value="1"/>
</dbReference>
<protein>
    <submittedName>
        <fullName evidence="5">Multidrug and toxin extrusion protein 1</fullName>
    </submittedName>
</protein>
<dbReference type="InterPro" id="IPR036872">
    <property type="entry name" value="CH_dom_sf"/>
</dbReference>
<comment type="caution">
    <text evidence="3">The sequence shown here is derived from an EMBL/GenBank/DDBJ whole genome shotgun (WGS) entry which is preliminary data.</text>
</comment>
<dbReference type="EMBL" id="CAMXCT020002959">
    <property type="protein sequence ID" value="CAL1154929.1"/>
    <property type="molecule type" value="Genomic_DNA"/>
</dbReference>
<dbReference type="AlphaFoldDB" id="A0A9P1G5C5"/>
<evidence type="ECO:0000313" key="4">
    <source>
        <dbReference type="EMBL" id="CAL1154929.1"/>
    </source>
</evidence>
<accession>A0A9P1G5C5</accession>
<dbReference type="Proteomes" id="UP001152797">
    <property type="component" value="Unassembled WGS sequence"/>
</dbReference>
<dbReference type="EMBL" id="CAMXCT010002959">
    <property type="protein sequence ID" value="CAI4001554.1"/>
    <property type="molecule type" value="Genomic_DNA"/>
</dbReference>
<evidence type="ECO:0000256" key="2">
    <source>
        <dbReference type="SAM" id="MobiDB-lite"/>
    </source>
</evidence>
<dbReference type="SMART" id="SM00015">
    <property type="entry name" value="IQ"/>
    <property type="match status" value="2"/>
</dbReference>